<evidence type="ECO:0000313" key="1">
    <source>
        <dbReference type="EMBL" id="SEP02882.1"/>
    </source>
</evidence>
<dbReference type="SUPFAM" id="SSF51658">
    <property type="entry name" value="Xylose isomerase-like"/>
    <property type="match status" value="1"/>
</dbReference>
<evidence type="ECO:0008006" key="3">
    <source>
        <dbReference type="Google" id="ProtNLM"/>
    </source>
</evidence>
<dbReference type="InterPro" id="IPR036237">
    <property type="entry name" value="Xyl_isomerase-like_sf"/>
</dbReference>
<evidence type="ECO:0000313" key="2">
    <source>
        <dbReference type="Proteomes" id="UP000198775"/>
    </source>
</evidence>
<organism evidence="1 2">
    <name type="scientific">Halorientalis persicus</name>
    <dbReference type="NCBI Taxonomy" id="1367881"/>
    <lineage>
        <taxon>Archaea</taxon>
        <taxon>Methanobacteriati</taxon>
        <taxon>Methanobacteriota</taxon>
        <taxon>Stenosarchaea group</taxon>
        <taxon>Halobacteria</taxon>
        <taxon>Halobacteriales</taxon>
        <taxon>Haloarculaceae</taxon>
        <taxon>Halorientalis</taxon>
    </lineage>
</organism>
<accession>A0A1H8UI13</accession>
<dbReference type="RefSeq" id="WP_092663497.1">
    <property type="nucleotide sequence ID" value="NZ_FOCX01000028.1"/>
</dbReference>
<protein>
    <recommendedName>
        <fullName evidence="3">Sugar phosphate isomerase/epimerase</fullName>
    </recommendedName>
</protein>
<dbReference type="Proteomes" id="UP000198775">
    <property type="component" value="Unassembled WGS sequence"/>
</dbReference>
<dbReference type="EMBL" id="FOCX01000028">
    <property type="protein sequence ID" value="SEP02882.1"/>
    <property type="molecule type" value="Genomic_DNA"/>
</dbReference>
<keyword evidence="2" id="KW-1185">Reference proteome</keyword>
<reference evidence="2" key="1">
    <citation type="submission" date="2016-10" db="EMBL/GenBank/DDBJ databases">
        <authorList>
            <person name="Varghese N."/>
            <person name="Submissions S."/>
        </authorList>
    </citation>
    <scope>NUCLEOTIDE SEQUENCE [LARGE SCALE GENOMIC DNA]</scope>
    <source>
        <strain evidence="2">IBRC-M 10043</strain>
    </source>
</reference>
<proteinExistence type="predicted"/>
<gene>
    <name evidence="1" type="ORF">SAMN05216388_10282</name>
</gene>
<name>A0A1H8UI13_9EURY</name>
<dbReference type="AlphaFoldDB" id="A0A1H8UI13"/>
<dbReference type="OrthoDB" id="275246at2157"/>
<dbReference type="Gene3D" id="3.20.20.150">
    <property type="entry name" value="Divalent-metal-dependent TIM barrel enzymes"/>
    <property type="match status" value="1"/>
</dbReference>
<sequence length="335" mass="36923">MGRPIRVSVPRRILSSENPVRQEYLNTIANMDLSIELFTPDPPRGHGPLGSFLNEELHNESAVERASQYDLDVESVHCTPLLSGCSSSGAKACADKVLDAQLGFQDQDSAQGPDDGGVSRYPYCDPSVFVFHPPRTYASENADLQRRRKQLVATFGNAQYRLESNENLDSVPVLTIENVCPRGPFEYLLTEESDIAKFEKATADLQREQPEDVEVPSVQFTIDLGHAPNPLAMLDAVGCPAHVHLHGSLPITETNRLQSIRDKYGIGDDVLRGLEEPPGEIQHLPPQDGQHDLGRMVDTLDSSGYNGPVVLELAPPFRTSETLRKTVYALRTAGW</sequence>